<dbReference type="InterPro" id="IPR010982">
    <property type="entry name" value="Lambda_DNA-bd_dom_sf"/>
</dbReference>
<reference evidence="2 3" key="1">
    <citation type="journal article" date="2014" name="Genome Announc.">
        <title>Draft genome sequences of the altered schaedler flora, a defined bacterial community from gnotobiotic mice.</title>
        <authorList>
            <person name="Wannemuehler M.J."/>
            <person name="Overstreet A.M."/>
            <person name="Ward D.V."/>
            <person name="Phillips G.J."/>
        </authorList>
    </citation>
    <scope>NUCLEOTIDE SEQUENCE [LARGE SCALE GENOMIC DNA]</scope>
    <source>
        <strain evidence="2 3">ASF492</strain>
    </source>
</reference>
<protein>
    <recommendedName>
        <fullName evidence="1">HTH cro/C1-type domain-containing protein</fullName>
    </recommendedName>
</protein>
<proteinExistence type="predicted"/>
<evidence type="ECO:0000313" key="2">
    <source>
        <dbReference type="EMBL" id="EMZ30415.1"/>
    </source>
</evidence>
<name>N2AW58_9FIRM</name>
<dbReference type="SMART" id="SM00530">
    <property type="entry name" value="HTH_XRE"/>
    <property type="match status" value="1"/>
</dbReference>
<evidence type="ECO:0000259" key="1">
    <source>
        <dbReference type="PROSITE" id="PS50943"/>
    </source>
</evidence>
<dbReference type="InterPro" id="IPR001387">
    <property type="entry name" value="Cro/C1-type_HTH"/>
</dbReference>
<accession>N2AW58</accession>
<comment type="caution">
    <text evidence="2">The sequence shown here is derived from an EMBL/GenBank/DDBJ whole genome shotgun (WGS) entry which is preliminary data.</text>
</comment>
<dbReference type="CDD" id="cd00093">
    <property type="entry name" value="HTH_XRE"/>
    <property type="match status" value="1"/>
</dbReference>
<dbReference type="STRING" id="1235802.C823_01648"/>
<gene>
    <name evidence="2" type="ORF">C823_01648</name>
</gene>
<dbReference type="SUPFAM" id="SSF47413">
    <property type="entry name" value="lambda repressor-like DNA-binding domains"/>
    <property type="match status" value="1"/>
</dbReference>
<dbReference type="PATRIC" id="fig|1235802.3.peg.1749"/>
<keyword evidence="3" id="KW-1185">Reference proteome</keyword>
<dbReference type="Proteomes" id="UP000012589">
    <property type="component" value="Unassembled WGS sequence"/>
</dbReference>
<dbReference type="AlphaFoldDB" id="N2AW58"/>
<dbReference type="Gene3D" id="1.10.260.40">
    <property type="entry name" value="lambda repressor-like DNA-binding domains"/>
    <property type="match status" value="1"/>
</dbReference>
<dbReference type="Pfam" id="PF01381">
    <property type="entry name" value="HTH_3"/>
    <property type="match status" value="1"/>
</dbReference>
<dbReference type="GO" id="GO:0003677">
    <property type="term" value="F:DNA binding"/>
    <property type="evidence" value="ECO:0007669"/>
    <property type="project" value="InterPro"/>
</dbReference>
<evidence type="ECO:0000313" key="3">
    <source>
        <dbReference type="Proteomes" id="UP000012589"/>
    </source>
</evidence>
<dbReference type="HOGENOM" id="CLU_066192_17_6_9"/>
<organism evidence="2 3">
    <name type="scientific">Eubacterium plexicaudatum ASF492</name>
    <dbReference type="NCBI Taxonomy" id="1235802"/>
    <lineage>
        <taxon>Bacteria</taxon>
        <taxon>Bacillati</taxon>
        <taxon>Bacillota</taxon>
        <taxon>Clostridia</taxon>
        <taxon>Eubacteriales</taxon>
        <taxon>Eubacteriaceae</taxon>
        <taxon>Eubacterium</taxon>
    </lineage>
</organism>
<dbReference type="EMBL" id="AQFT01000053">
    <property type="protein sequence ID" value="EMZ30415.1"/>
    <property type="molecule type" value="Genomic_DNA"/>
</dbReference>
<dbReference type="PROSITE" id="PS50943">
    <property type="entry name" value="HTH_CROC1"/>
    <property type="match status" value="1"/>
</dbReference>
<sequence length="110" mass="12531">MALVPVLTNKDIQEIGHRIECCRKSVGLSKQEMADNIGLGYEQYRRIESGKVLIKTEYLYTIACMLRVSVDYLLYGTENWSGSQKLKEILNSLTPEDVKRAEKVLSAVFE</sequence>
<feature type="domain" description="HTH cro/C1-type" evidence="1">
    <location>
        <begin position="23"/>
        <end position="73"/>
    </location>
</feature>